<evidence type="ECO:0000259" key="1">
    <source>
        <dbReference type="Pfam" id="PF03184"/>
    </source>
</evidence>
<protein>
    <recommendedName>
        <fullName evidence="1">DDE-1 domain-containing protein</fullName>
    </recommendedName>
</protein>
<dbReference type="AlphaFoldDB" id="A0A5J4VEF1"/>
<gene>
    <name evidence="2" type="ORF">EZS28_023656</name>
</gene>
<dbReference type="InterPro" id="IPR004875">
    <property type="entry name" value="DDE_SF_endonuclease_dom"/>
</dbReference>
<evidence type="ECO:0000313" key="2">
    <source>
        <dbReference type="EMBL" id="KAA6380816.1"/>
    </source>
</evidence>
<feature type="domain" description="DDE-1" evidence="1">
    <location>
        <begin position="124"/>
        <end position="305"/>
    </location>
</feature>
<reference evidence="2 3" key="1">
    <citation type="submission" date="2019-03" db="EMBL/GenBank/DDBJ databases">
        <title>Single cell metagenomics reveals metabolic interactions within the superorganism composed of flagellate Streblomastix strix and complex community of Bacteroidetes bacteria on its surface.</title>
        <authorList>
            <person name="Treitli S.C."/>
            <person name="Kolisko M."/>
            <person name="Husnik F."/>
            <person name="Keeling P."/>
            <person name="Hampl V."/>
        </authorList>
    </citation>
    <scope>NUCLEOTIDE SEQUENCE [LARGE SCALE GENOMIC DNA]</scope>
    <source>
        <strain evidence="2">ST1C</strain>
    </source>
</reference>
<evidence type="ECO:0000313" key="3">
    <source>
        <dbReference type="Proteomes" id="UP000324800"/>
    </source>
</evidence>
<comment type="caution">
    <text evidence="2">The sequence shown here is derived from an EMBL/GenBank/DDBJ whole genome shotgun (WGS) entry which is preliminary data.</text>
</comment>
<dbReference type="EMBL" id="SNRW01007699">
    <property type="protein sequence ID" value="KAA6380816.1"/>
    <property type="molecule type" value="Genomic_DNA"/>
</dbReference>
<sequence>MDVLIKNVSISVIDNVLFNSIEKLYRINKDFGRFGANYISQSPEFSLVASHAIDTKIAKALTQQSLDPFYELAEKEQNDHNYQPQNKVNIDEINQFKFRKGIKVVKRKGDIQPFHEERSDRETTTTITMPNTSSGAFLKVQVIWKGDSIPSEFDLLPNSQFRKQYSKKRWQTTDTWNEYLLLDIIPEMVEIRGDKNDLLSTQRSQLTVDGFITHLSPEVLEECIKCRIEVITLPSHSSCFTQPADRGINKQFKIGMKKVYIDANADAKTRREQLVQAILEGVQQARNIKKIKEAWEATELQPINRAITKSLPEKYVEKKEMQKNNNQLNCLKLKKQLKK</sequence>
<dbReference type="Pfam" id="PF03184">
    <property type="entry name" value="DDE_1"/>
    <property type="match status" value="1"/>
</dbReference>
<name>A0A5J4VEF1_9EUKA</name>
<accession>A0A5J4VEF1</accession>
<organism evidence="2 3">
    <name type="scientific">Streblomastix strix</name>
    <dbReference type="NCBI Taxonomy" id="222440"/>
    <lineage>
        <taxon>Eukaryota</taxon>
        <taxon>Metamonada</taxon>
        <taxon>Preaxostyla</taxon>
        <taxon>Oxymonadida</taxon>
        <taxon>Streblomastigidae</taxon>
        <taxon>Streblomastix</taxon>
    </lineage>
</organism>
<dbReference type="Proteomes" id="UP000324800">
    <property type="component" value="Unassembled WGS sequence"/>
</dbReference>
<proteinExistence type="predicted"/>
<dbReference type="OrthoDB" id="6779830at2759"/>
<dbReference type="GO" id="GO:0003676">
    <property type="term" value="F:nucleic acid binding"/>
    <property type="evidence" value="ECO:0007669"/>
    <property type="project" value="InterPro"/>
</dbReference>